<keyword evidence="3" id="KW-1185">Reference proteome</keyword>
<comment type="caution">
    <text evidence="2">The sequence shown here is derived from an EMBL/GenBank/DDBJ whole genome shotgun (WGS) entry which is preliminary data.</text>
</comment>
<dbReference type="AlphaFoldDB" id="A0A1J9Q327"/>
<gene>
    <name evidence="2" type="ORF">ACJ73_05607</name>
</gene>
<protein>
    <submittedName>
        <fullName evidence="2">Uncharacterized protein</fullName>
    </submittedName>
</protein>
<evidence type="ECO:0000313" key="2">
    <source>
        <dbReference type="EMBL" id="OJD23038.1"/>
    </source>
</evidence>
<proteinExistence type="predicted"/>
<dbReference type="Proteomes" id="UP000242791">
    <property type="component" value="Unassembled WGS sequence"/>
</dbReference>
<dbReference type="VEuPathDB" id="FungiDB:ACJ73_05607"/>
<dbReference type="OrthoDB" id="4185955at2759"/>
<organism evidence="2 3">
    <name type="scientific">Blastomyces percursus</name>
    <dbReference type="NCBI Taxonomy" id="1658174"/>
    <lineage>
        <taxon>Eukaryota</taxon>
        <taxon>Fungi</taxon>
        <taxon>Dikarya</taxon>
        <taxon>Ascomycota</taxon>
        <taxon>Pezizomycotina</taxon>
        <taxon>Eurotiomycetes</taxon>
        <taxon>Eurotiomycetidae</taxon>
        <taxon>Onygenales</taxon>
        <taxon>Ajellomycetaceae</taxon>
        <taxon>Blastomyces</taxon>
    </lineage>
</organism>
<feature type="region of interest" description="Disordered" evidence="1">
    <location>
        <begin position="45"/>
        <end position="108"/>
    </location>
</feature>
<name>A0A1J9Q327_9EURO</name>
<dbReference type="EMBL" id="LGTZ01000892">
    <property type="protein sequence ID" value="OJD23038.1"/>
    <property type="molecule type" value="Genomic_DNA"/>
</dbReference>
<evidence type="ECO:0000256" key="1">
    <source>
        <dbReference type="SAM" id="MobiDB-lite"/>
    </source>
</evidence>
<accession>A0A1J9Q327</accession>
<sequence>MEQDQSLLELRKEHDYMNLEGFQKAFFPDRSRYAISKRLSVLKRAGKQKASLGNSPLADRSNNRRRQPSTIEYIYSDDESQAMSLESRSDAEDAGGEYGRQQNSPGFRRFPSLRRRIYAAQRFHTRIRQTASNANTVVDVGDNTNNQNHRNNTQISIFSSRSSWMDLKDEDILQMFNQAKKCVAERRRTET</sequence>
<reference evidence="2 3" key="1">
    <citation type="submission" date="2015-08" db="EMBL/GenBank/DDBJ databases">
        <title>Emmonsia species relationships and genome sequence.</title>
        <authorList>
            <person name="Cuomo C.A."/>
            <person name="Schwartz I.S."/>
            <person name="Kenyon C."/>
            <person name="De Hoog G.S."/>
            <person name="Govender N.P."/>
            <person name="Botha A."/>
            <person name="Moreno L."/>
            <person name="De Vries M."/>
            <person name="Munoz J.F."/>
            <person name="Stielow J.B."/>
        </authorList>
    </citation>
    <scope>NUCLEOTIDE SEQUENCE [LARGE SCALE GENOMIC DNA]</scope>
    <source>
        <strain evidence="2 3">EI222</strain>
    </source>
</reference>
<evidence type="ECO:0000313" key="3">
    <source>
        <dbReference type="Proteomes" id="UP000242791"/>
    </source>
</evidence>